<sequence>VSTSRNGRRYYQFLGVPYAQPPVGDLRFQSPVPVESWNGTLQTTSYAADCLGFDLFLLARPQWGEESCLFLNVMTPNKLGSSVRKRLPVIVYIHGGAFQMGSGKLFPGKYFM</sequence>
<dbReference type="PANTHER" id="PTHR43142">
    <property type="entry name" value="CARBOXYLIC ESTER HYDROLASE"/>
    <property type="match status" value="1"/>
</dbReference>
<organism evidence="6 7">
    <name type="scientific">Allacma fusca</name>
    <dbReference type="NCBI Taxonomy" id="39272"/>
    <lineage>
        <taxon>Eukaryota</taxon>
        <taxon>Metazoa</taxon>
        <taxon>Ecdysozoa</taxon>
        <taxon>Arthropoda</taxon>
        <taxon>Hexapoda</taxon>
        <taxon>Collembola</taxon>
        <taxon>Symphypleona</taxon>
        <taxon>Sminthuridae</taxon>
        <taxon>Allacma</taxon>
    </lineage>
</organism>
<accession>A0A8J2NX35</accession>
<gene>
    <name evidence="6" type="ORF">AFUS01_LOCUS18302</name>
</gene>
<feature type="non-terminal residue" evidence="6">
    <location>
        <position position="1"/>
    </location>
</feature>
<keyword evidence="4" id="KW-0325">Glycoprotein</keyword>
<evidence type="ECO:0000313" key="7">
    <source>
        <dbReference type="Proteomes" id="UP000708208"/>
    </source>
</evidence>
<proteinExistence type="inferred from homology"/>
<reference evidence="6" key="1">
    <citation type="submission" date="2021-06" db="EMBL/GenBank/DDBJ databases">
        <authorList>
            <person name="Hodson N. C."/>
            <person name="Mongue J. A."/>
            <person name="Jaron S. K."/>
        </authorList>
    </citation>
    <scope>NUCLEOTIDE SEQUENCE</scope>
</reference>
<name>A0A8J2NX35_9HEXA</name>
<dbReference type="OrthoDB" id="19653at2759"/>
<evidence type="ECO:0000313" key="6">
    <source>
        <dbReference type="EMBL" id="CAG7729603.1"/>
    </source>
</evidence>
<evidence type="ECO:0000259" key="5">
    <source>
        <dbReference type="Pfam" id="PF00135"/>
    </source>
</evidence>
<evidence type="ECO:0000256" key="1">
    <source>
        <dbReference type="ARBA" id="ARBA00005964"/>
    </source>
</evidence>
<evidence type="ECO:0000256" key="4">
    <source>
        <dbReference type="ARBA" id="ARBA00023180"/>
    </source>
</evidence>
<dbReference type="AlphaFoldDB" id="A0A8J2NX35"/>
<evidence type="ECO:0000256" key="2">
    <source>
        <dbReference type="ARBA" id="ARBA00022487"/>
    </source>
</evidence>
<evidence type="ECO:0000256" key="3">
    <source>
        <dbReference type="ARBA" id="ARBA00022801"/>
    </source>
</evidence>
<protein>
    <recommendedName>
        <fullName evidence="5">Carboxylesterase type B domain-containing protein</fullName>
    </recommendedName>
</protein>
<feature type="domain" description="Carboxylesterase type B" evidence="5">
    <location>
        <begin position="4"/>
        <end position="112"/>
    </location>
</feature>
<dbReference type="Proteomes" id="UP000708208">
    <property type="component" value="Unassembled WGS sequence"/>
</dbReference>
<keyword evidence="3" id="KW-0378">Hydrolase</keyword>
<dbReference type="Pfam" id="PF00135">
    <property type="entry name" value="COesterase"/>
    <property type="match status" value="1"/>
</dbReference>
<keyword evidence="2" id="KW-0719">Serine esterase</keyword>
<keyword evidence="7" id="KW-1185">Reference proteome</keyword>
<dbReference type="GO" id="GO:0052689">
    <property type="term" value="F:carboxylic ester hydrolase activity"/>
    <property type="evidence" value="ECO:0007669"/>
    <property type="project" value="UniProtKB-KW"/>
</dbReference>
<dbReference type="EMBL" id="CAJVCH010181198">
    <property type="protein sequence ID" value="CAG7729603.1"/>
    <property type="molecule type" value="Genomic_DNA"/>
</dbReference>
<feature type="non-terminal residue" evidence="6">
    <location>
        <position position="112"/>
    </location>
</feature>
<comment type="similarity">
    <text evidence="1">Belongs to the type-B carboxylesterase/lipase family.</text>
</comment>
<dbReference type="PANTHER" id="PTHR43142:SF1">
    <property type="entry name" value="CARBOXYLIC ESTER HYDROLASE"/>
    <property type="match status" value="1"/>
</dbReference>
<dbReference type="InterPro" id="IPR002018">
    <property type="entry name" value="CarbesteraseB"/>
</dbReference>
<comment type="caution">
    <text evidence="6">The sequence shown here is derived from an EMBL/GenBank/DDBJ whole genome shotgun (WGS) entry which is preliminary data.</text>
</comment>